<evidence type="ECO:0000256" key="1">
    <source>
        <dbReference type="SAM" id="MobiDB-lite"/>
    </source>
</evidence>
<feature type="region of interest" description="Disordered" evidence="1">
    <location>
        <begin position="49"/>
        <end position="86"/>
    </location>
</feature>
<gene>
    <name evidence="2" type="ORF">RRG08_043517</name>
</gene>
<evidence type="ECO:0000313" key="3">
    <source>
        <dbReference type="Proteomes" id="UP001283361"/>
    </source>
</evidence>
<dbReference type="AlphaFoldDB" id="A0AAE0YFV7"/>
<accession>A0AAE0YFV7</accession>
<dbReference type="Proteomes" id="UP001283361">
    <property type="component" value="Unassembled WGS sequence"/>
</dbReference>
<reference evidence="2" key="1">
    <citation type="journal article" date="2023" name="G3 (Bethesda)">
        <title>A reference genome for the long-term kleptoplast-retaining sea slug Elysia crispata morphotype clarki.</title>
        <authorList>
            <person name="Eastman K.E."/>
            <person name="Pendleton A.L."/>
            <person name="Shaikh M.A."/>
            <person name="Suttiyut T."/>
            <person name="Ogas R."/>
            <person name="Tomko P."/>
            <person name="Gavelis G."/>
            <person name="Widhalm J.R."/>
            <person name="Wisecaver J.H."/>
        </authorList>
    </citation>
    <scope>NUCLEOTIDE SEQUENCE</scope>
    <source>
        <strain evidence="2">ECLA1</strain>
    </source>
</reference>
<proteinExistence type="predicted"/>
<protein>
    <submittedName>
        <fullName evidence="2">Uncharacterized protein</fullName>
    </submittedName>
</protein>
<feature type="compositionally biased region" description="Basic and acidic residues" evidence="1">
    <location>
        <begin position="74"/>
        <end position="86"/>
    </location>
</feature>
<organism evidence="2 3">
    <name type="scientific">Elysia crispata</name>
    <name type="common">lettuce slug</name>
    <dbReference type="NCBI Taxonomy" id="231223"/>
    <lineage>
        <taxon>Eukaryota</taxon>
        <taxon>Metazoa</taxon>
        <taxon>Spiralia</taxon>
        <taxon>Lophotrochozoa</taxon>
        <taxon>Mollusca</taxon>
        <taxon>Gastropoda</taxon>
        <taxon>Heterobranchia</taxon>
        <taxon>Euthyneura</taxon>
        <taxon>Panpulmonata</taxon>
        <taxon>Sacoglossa</taxon>
        <taxon>Placobranchoidea</taxon>
        <taxon>Plakobranchidae</taxon>
        <taxon>Elysia</taxon>
    </lineage>
</organism>
<comment type="caution">
    <text evidence="2">The sequence shown here is derived from an EMBL/GenBank/DDBJ whole genome shotgun (WGS) entry which is preliminary data.</text>
</comment>
<evidence type="ECO:0000313" key="2">
    <source>
        <dbReference type="EMBL" id="KAK3743785.1"/>
    </source>
</evidence>
<sequence length="86" mass="9851">MCCLEPWLRELLTTAPGPACLQARAREICDNRLLFSRLAGYHQLVVQSRTPRISPPMSRGQRRPIDRSVPGGPEETRRERIDLELL</sequence>
<dbReference type="EMBL" id="JAWDGP010006298">
    <property type="protein sequence ID" value="KAK3743785.1"/>
    <property type="molecule type" value="Genomic_DNA"/>
</dbReference>
<name>A0AAE0YFV7_9GAST</name>
<keyword evidence="3" id="KW-1185">Reference proteome</keyword>